<dbReference type="VEuPathDB" id="FungiDB:PPTG_23233"/>
<name>W2NH16_PHYNI</name>
<evidence type="ECO:0000313" key="2">
    <source>
        <dbReference type="EMBL" id="ETL37125.1"/>
    </source>
</evidence>
<dbReference type="AlphaFoldDB" id="W2NH16"/>
<dbReference type="EMBL" id="KI692713">
    <property type="protein sequence ID" value="ETM47233.1"/>
    <property type="molecule type" value="Genomic_DNA"/>
</dbReference>
<dbReference type="EMBL" id="KI673634">
    <property type="protein sequence ID" value="ETL37125.1"/>
    <property type="molecule type" value="Genomic_DNA"/>
</dbReference>
<reference evidence="3" key="3">
    <citation type="submission" date="2013-11" db="EMBL/GenBank/DDBJ databases">
        <title>The Genome Sequence of Phytophthora parasitica IAC_01/95.</title>
        <authorList>
            <consortium name="The Broad Institute Genomics Platform"/>
            <person name="Russ C."/>
            <person name="Tyler B."/>
            <person name="Panabieres F."/>
            <person name="Shan W."/>
            <person name="Tripathy S."/>
            <person name="Grunwald N."/>
            <person name="Machado M."/>
            <person name="Johnson C.S."/>
            <person name="Arredondo F."/>
            <person name="Hong C."/>
            <person name="Coffey M."/>
            <person name="Young S.K."/>
            <person name="Zeng Q."/>
            <person name="Gargeya S."/>
            <person name="Fitzgerald M."/>
            <person name="Abouelleil A."/>
            <person name="Alvarado L."/>
            <person name="Chapman S.B."/>
            <person name="Gainer-Dewar J."/>
            <person name="Goldberg J."/>
            <person name="Griggs A."/>
            <person name="Gujja S."/>
            <person name="Hansen M."/>
            <person name="Howarth C."/>
            <person name="Imamovic A."/>
            <person name="Ireland A."/>
            <person name="Larimer J."/>
            <person name="McCowan C."/>
            <person name="Murphy C."/>
            <person name="Pearson M."/>
            <person name="Poon T.W."/>
            <person name="Priest M."/>
            <person name="Roberts A."/>
            <person name="Saif S."/>
            <person name="Shea T."/>
            <person name="Sykes S."/>
            <person name="Wortman J."/>
            <person name="Nusbaum C."/>
            <person name="Birren B."/>
        </authorList>
    </citation>
    <scope>NUCLEOTIDE SEQUENCE [LARGE SCALE GENOMIC DNA]</scope>
    <source>
        <strain evidence="3">IAC_01/95</strain>
    </source>
</reference>
<evidence type="ECO:0000313" key="1">
    <source>
        <dbReference type="EMBL" id="ETK83709.1"/>
    </source>
</evidence>
<evidence type="ECO:0000313" key="3">
    <source>
        <dbReference type="EMBL" id="ETM47233.1"/>
    </source>
</evidence>
<proteinExistence type="predicted"/>
<reference evidence="1" key="1">
    <citation type="submission" date="2013-11" db="EMBL/GenBank/DDBJ databases">
        <title>The Genome Sequence of Phytophthora parasitica CJ02B3.</title>
        <authorList>
            <consortium name="The Broad Institute Genomics Platform"/>
            <person name="Russ C."/>
            <person name="Tyler B."/>
            <person name="Panabieres F."/>
            <person name="Shan W."/>
            <person name="Tripathy S."/>
            <person name="Grunwald N."/>
            <person name="Machado M."/>
            <person name="Johnson C.S."/>
            <person name="Arredondo F."/>
            <person name="Hong C."/>
            <person name="Coffey M."/>
            <person name="Young S.K."/>
            <person name="Zeng Q."/>
            <person name="Gargeya S."/>
            <person name="Fitzgerald M."/>
            <person name="Abouelleil A."/>
            <person name="Alvarado L."/>
            <person name="Chapman S.B."/>
            <person name="Gainer-Dewar J."/>
            <person name="Goldberg J."/>
            <person name="Griggs A."/>
            <person name="Gujja S."/>
            <person name="Hansen M."/>
            <person name="Howarth C."/>
            <person name="Imamovic A."/>
            <person name="Ireland A."/>
            <person name="Larimer J."/>
            <person name="McCowan C."/>
            <person name="Murphy C."/>
            <person name="Pearson M."/>
            <person name="Poon T.W."/>
            <person name="Priest M."/>
            <person name="Roberts A."/>
            <person name="Saif S."/>
            <person name="Shea T."/>
            <person name="Sykes S."/>
            <person name="Wortman J."/>
            <person name="Nusbaum C."/>
            <person name="Birren B."/>
        </authorList>
    </citation>
    <scope>NUCLEOTIDE SEQUENCE [LARGE SCALE GENOMIC DNA]</scope>
    <source>
        <strain evidence="1">CJ02B3</strain>
    </source>
</reference>
<dbReference type="Proteomes" id="UP000054532">
    <property type="component" value="Unassembled WGS sequence"/>
</dbReference>
<accession>W2NH16</accession>
<protein>
    <submittedName>
        <fullName evidence="3">Uncharacterized protein</fullName>
    </submittedName>
</protein>
<sequence length="46" mass="5106">MYLSAFQLNDSKSTPNTLFVDGASRPRQGRHACQTFLCSKADEAEI</sequence>
<reference evidence="2" key="2">
    <citation type="submission" date="2013-11" db="EMBL/GenBank/DDBJ databases">
        <title>The Genome Sequence of Phytophthora parasitica CJ05E6.</title>
        <authorList>
            <consortium name="The Broad Institute Genomics Platform"/>
            <person name="Russ C."/>
            <person name="Tyler B."/>
            <person name="Panabieres F."/>
            <person name="Shan W."/>
            <person name="Tripathy S."/>
            <person name="Grunwald N."/>
            <person name="Machado M."/>
            <person name="Johnson C.S."/>
            <person name="Arredondo F."/>
            <person name="Hong C."/>
            <person name="Coffey M."/>
            <person name="Young S.K."/>
            <person name="Zeng Q."/>
            <person name="Gargeya S."/>
            <person name="Fitzgerald M."/>
            <person name="Abouelleil A."/>
            <person name="Alvarado L."/>
            <person name="Chapman S.B."/>
            <person name="Gainer-Dewar J."/>
            <person name="Goldberg J."/>
            <person name="Griggs A."/>
            <person name="Gujja S."/>
            <person name="Hansen M."/>
            <person name="Howarth C."/>
            <person name="Imamovic A."/>
            <person name="Ireland A."/>
            <person name="Larimer J."/>
            <person name="McCowan C."/>
            <person name="Murphy C."/>
            <person name="Pearson M."/>
            <person name="Poon T.W."/>
            <person name="Priest M."/>
            <person name="Roberts A."/>
            <person name="Saif S."/>
            <person name="Shea T."/>
            <person name="Sykes S."/>
            <person name="Wortman J."/>
            <person name="Nusbaum C."/>
            <person name="Birren B."/>
        </authorList>
    </citation>
    <scope>NUCLEOTIDE SEQUENCE [LARGE SCALE GENOMIC DNA]</scope>
    <source>
        <strain evidence="2">CJ05E6</strain>
    </source>
</reference>
<organism evidence="3">
    <name type="scientific">Phytophthora nicotianae</name>
    <name type="common">Potato buckeye rot agent</name>
    <name type="synonym">Phytophthora parasitica</name>
    <dbReference type="NCBI Taxonomy" id="4792"/>
    <lineage>
        <taxon>Eukaryota</taxon>
        <taxon>Sar</taxon>
        <taxon>Stramenopiles</taxon>
        <taxon>Oomycota</taxon>
        <taxon>Peronosporomycetes</taxon>
        <taxon>Peronosporales</taxon>
        <taxon>Peronosporaceae</taxon>
        <taxon>Phytophthora</taxon>
    </lineage>
</organism>
<dbReference type="Proteomes" id="UP000053864">
    <property type="component" value="Unassembled WGS sequence"/>
</dbReference>
<dbReference type="EMBL" id="KI686963">
    <property type="protein sequence ID" value="ETK83709.1"/>
    <property type="molecule type" value="Genomic_DNA"/>
</dbReference>
<gene>
    <name evidence="3" type="ORF">L914_08030</name>
    <name evidence="1" type="ORF">L915_11171</name>
    <name evidence="2" type="ORF">L916_11068</name>
</gene>
<dbReference type="Proteomes" id="UP000053236">
    <property type="component" value="Unassembled WGS sequence"/>
</dbReference>